<dbReference type="PRINTS" id="PR00111">
    <property type="entry name" value="ABHYDROLASE"/>
</dbReference>
<dbReference type="InterPro" id="IPR050471">
    <property type="entry name" value="AB_hydrolase"/>
</dbReference>
<dbReference type="PANTHER" id="PTHR43433:SF5">
    <property type="entry name" value="AB HYDROLASE-1 DOMAIN-CONTAINING PROTEIN"/>
    <property type="match status" value="1"/>
</dbReference>
<organism evidence="2 3">
    <name type="scientific">Bosea rubneri</name>
    <dbReference type="NCBI Taxonomy" id="3075434"/>
    <lineage>
        <taxon>Bacteria</taxon>
        <taxon>Pseudomonadati</taxon>
        <taxon>Pseudomonadota</taxon>
        <taxon>Alphaproteobacteria</taxon>
        <taxon>Hyphomicrobiales</taxon>
        <taxon>Boseaceae</taxon>
        <taxon>Bosea</taxon>
    </lineage>
</organism>
<keyword evidence="2" id="KW-0378">Hydrolase</keyword>
<dbReference type="SUPFAM" id="SSF53474">
    <property type="entry name" value="alpha/beta-Hydrolases"/>
    <property type="match status" value="1"/>
</dbReference>
<dbReference type="RefSeq" id="WP_316016971.1">
    <property type="nucleotide sequence ID" value="NZ_JAWDID010000004.1"/>
</dbReference>
<evidence type="ECO:0000313" key="2">
    <source>
        <dbReference type="EMBL" id="MDU0339046.1"/>
    </source>
</evidence>
<evidence type="ECO:0000259" key="1">
    <source>
        <dbReference type="Pfam" id="PF00561"/>
    </source>
</evidence>
<proteinExistence type="predicted"/>
<dbReference type="Pfam" id="PF00561">
    <property type="entry name" value="Abhydrolase_1"/>
    <property type="match status" value="1"/>
</dbReference>
<dbReference type="InterPro" id="IPR029058">
    <property type="entry name" value="AB_hydrolase_fold"/>
</dbReference>
<gene>
    <name evidence="2" type="ORF">RKE40_04105</name>
</gene>
<keyword evidence="3" id="KW-1185">Reference proteome</keyword>
<evidence type="ECO:0000313" key="3">
    <source>
        <dbReference type="Proteomes" id="UP001254257"/>
    </source>
</evidence>
<name>A0ABU3S2Q7_9HYPH</name>
<sequence>MQRFDSDGVSLAYLDLAPTIEGGSGDPIVLVHGFGSSHMVNWVNTQWSKTLTHAGYRVALLDNRGHGQSQKLYDPEAYNSNIMAEDVRRLMDHLGIERADVMGYSMGARISAHLALAHPERVRALLLGGLGIHLVEGVGLPLGIADAMEAPSLADLTDPMQRMFRAFAENTGSDLRALAACIRGTRQTLTAEQVGQIAVPTLISVGTKDDVSGSGPELAALIPGAESFDIVGRDHNLAVGDKTHKQAVLEFLSRRA</sequence>
<reference evidence="2 3" key="1">
    <citation type="submission" date="2023-09" db="EMBL/GenBank/DDBJ databases">
        <title>Whole genome shotgun sequencing (WGS) of Bosea sp. ZW T0_25, isolated from stored onions (Allium cepa).</title>
        <authorList>
            <person name="Stoll D.A."/>
            <person name="Huch M."/>
        </authorList>
    </citation>
    <scope>NUCLEOTIDE SEQUENCE [LARGE SCALE GENOMIC DNA]</scope>
    <source>
        <strain evidence="2 3">ZW T0_25</strain>
    </source>
</reference>
<dbReference type="GO" id="GO:0016787">
    <property type="term" value="F:hydrolase activity"/>
    <property type="evidence" value="ECO:0007669"/>
    <property type="project" value="UniProtKB-KW"/>
</dbReference>
<comment type="caution">
    <text evidence="2">The sequence shown here is derived from an EMBL/GenBank/DDBJ whole genome shotgun (WGS) entry which is preliminary data.</text>
</comment>
<dbReference type="Gene3D" id="3.40.50.1820">
    <property type="entry name" value="alpha/beta hydrolase"/>
    <property type="match status" value="1"/>
</dbReference>
<accession>A0ABU3S2Q7</accession>
<dbReference type="Proteomes" id="UP001254257">
    <property type="component" value="Unassembled WGS sequence"/>
</dbReference>
<feature type="domain" description="AB hydrolase-1" evidence="1">
    <location>
        <begin position="27"/>
        <end position="126"/>
    </location>
</feature>
<dbReference type="EMBL" id="JAWDID010000004">
    <property type="protein sequence ID" value="MDU0339046.1"/>
    <property type="molecule type" value="Genomic_DNA"/>
</dbReference>
<dbReference type="InterPro" id="IPR000073">
    <property type="entry name" value="AB_hydrolase_1"/>
</dbReference>
<protein>
    <submittedName>
        <fullName evidence="2">Alpha/beta hydrolase</fullName>
    </submittedName>
</protein>
<dbReference type="PANTHER" id="PTHR43433">
    <property type="entry name" value="HYDROLASE, ALPHA/BETA FOLD FAMILY PROTEIN"/>
    <property type="match status" value="1"/>
</dbReference>